<name>A0A8J3FT72_9PSEU</name>
<proteinExistence type="predicted"/>
<dbReference type="EMBL" id="BMMK01000004">
    <property type="protein sequence ID" value="GGM43450.1"/>
    <property type="molecule type" value="Genomic_DNA"/>
</dbReference>
<evidence type="ECO:0000313" key="2">
    <source>
        <dbReference type="Proteomes" id="UP000637578"/>
    </source>
</evidence>
<dbReference type="AlphaFoldDB" id="A0A8J3FT72"/>
<accession>A0A8J3FT72</accession>
<keyword evidence="2" id="KW-1185">Reference proteome</keyword>
<reference evidence="1" key="2">
    <citation type="submission" date="2020-09" db="EMBL/GenBank/DDBJ databases">
        <authorList>
            <person name="Sun Q."/>
            <person name="Zhou Y."/>
        </authorList>
    </citation>
    <scope>NUCLEOTIDE SEQUENCE</scope>
    <source>
        <strain evidence="1">CGMCC 4.5737</strain>
    </source>
</reference>
<gene>
    <name evidence="1" type="ORF">GCM10012275_13020</name>
</gene>
<protein>
    <submittedName>
        <fullName evidence="1">Uncharacterized protein</fullName>
    </submittedName>
</protein>
<evidence type="ECO:0000313" key="1">
    <source>
        <dbReference type="EMBL" id="GGM43450.1"/>
    </source>
</evidence>
<organism evidence="1 2">
    <name type="scientific">Longimycelium tulufanense</name>
    <dbReference type="NCBI Taxonomy" id="907463"/>
    <lineage>
        <taxon>Bacteria</taxon>
        <taxon>Bacillati</taxon>
        <taxon>Actinomycetota</taxon>
        <taxon>Actinomycetes</taxon>
        <taxon>Pseudonocardiales</taxon>
        <taxon>Pseudonocardiaceae</taxon>
        <taxon>Longimycelium</taxon>
    </lineage>
</organism>
<reference evidence="1" key="1">
    <citation type="journal article" date="2014" name="Int. J. Syst. Evol. Microbiol.">
        <title>Complete genome sequence of Corynebacterium casei LMG S-19264T (=DSM 44701T), isolated from a smear-ripened cheese.</title>
        <authorList>
            <consortium name="US DOE Joint Genome Institute (JGI-PGF)"/>
            <person name="Walter F."/>
            <person name="Albersmeier A."/>
            <person name="Kalinowski J."/>
            <person name="Ruckert C."/>
        </authorList>
    </citation>
    <scope>NUCLEOTIDE SEQUENCE</scope>
    <source>
        <strain evidence="1">CGMCC 4.5737</strain>
    </source>
</reference>
<sequence>MQLTRRPSAAAMEVLLMETLRIQLRRFLMYAAALTLLSTALFVGQGLVHAPAAHAQPKCSTTIENPSSVPGALPLTQKITYTSVTNCTGLPPSTQAAVAAIGVNIAVKVAPGTPVGLPVPTVLLDTDTPMTDKDGNLSVKLSHEFPLALAQESGTSNTILHLGIITTATPPTATQAVGSATFEST</sequence>
<dbReference type="Proteomes" id="UP000637578">
    <property type="component" value="Unassembled WGS sequence"/>
</dbReference>
<comment type="caution">
    <text evidence="1">The sequence shown here is derived from an EMBL/GenBank/DDBJ whole genome shotgun (WGS) entry which is preliminary data.</text>
</comment>